<keyword evidence="2" id="KW-1185">Reference proteome</keyword>
<evidence type="ECO:0000313" key="1">
    <source>
        <dbReference type="EMBL" id="MBN8234859.1"/>
    </source>
</evidence>
<reference evidence="1 2" key="1">
    <citation type="submission" date="2020-12" db="EMBL/GenBank/DDBJ databases">
        <title>Oil enriched cultivation method for isolating marine PHA-producing bacteria.</title>
        <authorList>
            <person name="Zheng W."/>
            <person name="Yu S."/>
            <person name="Huang Y."/>
        </authorList>
    </citation>
    <scope>NUCLEOTIDE SEQUENCE [LARGE SCALE GENOMIC DNA]</scope>
    <source>
        <strain evidence="1 2">SY-2-6</strain>
    </source>
</reference>
<proteinExistence type="predicted"/>
<name>A0ABS3DU26_9BACI</name>
<comment type="caution">
    <text evidence="1">The sequence shown here is derived from an EMBL/GenBank/DDBJ whole genome shotgun (WGS) entry which is preliminary data.</text>
</comment>
<dbReference type="RefSeq" id="WP_027954575.1">
    <property type="nucleotide sequence ID" value="NZ_JAEKJY010000001.1"/>
</dbReference>
<gene>
    <name evidence="1" type="ORF">JF544_06340</name>
</gene>
<sequence length="82" mass="9149">MVLNKDFMMGFVSGTVVGAVGYRLYEQNQGQLSQLIQNPGVQSMNSLPSLSTNQHEVTMEDLIAQKERLEDYIAEKKVNSAQ</sequence>
<accession>A0ABS3DU26</accession>
<protein>
    <submittedName>
        <fullName evidence="1">Uncharacterized protein</fullName>
    </submittedName>
</protein>
<organism evidence="1 2">
    <name type="scientific">Halobacillus kuroshimensis</name>
    <dbReference type="NCBI Taxonomy" id="302481"/>
    <lineage>
        <taxon>Bacteria</taxon>
        <taxon>Bacillati</taxon>
        <taxon>Bacillota</taxon>
        <taxon>Bacilli</taxon>
        <taxon>Bacillales</taxon>
        <taxon>Bacillaceae</taxon>
        <taxon>Halobacillus</taxon>
    </lineage>
</organism>
<evidence type="ECO:0000313" key="2">
    <source>
        <dbReference type="Proteomes" id="UP000663970"/>
    </source>
</evidence>
<dbReference type="EMBL" id="JAEKJY010000001">
    <property type="protein sequence ID" value="MBN8234859.1"/>
    <property type="molecule type" value="Genomic_DNA"/>
</dbReference>
<dbReference type="Proteomes" id="UP000663970">
    <property type="component" value="Unassembled WGS sequence"/>
</dbReference>